<reference evidence="1" key="3">
    <citation type="submission" date="2025-09" db="UniProtKB">
        <authorList>
            <consortium name="Ensembl"/>
        </authorList>
    </citation>
    <scope>IDENTIFICATION</scope>
    <source>
        <strain evidence="1">broiler</strain>
    </source>
</reference>
<dbReference type="AlphaFoldDB" id="A0A8V0X5Y8"/>
<reference evidence="1" key="2">
    <citation type="submission" date="2025-08" db="UniProtKB">
        <authorList>
            <consortium name="Ensembl"/>
        </authorList>
    </citation>
    <scope>IDENTIFICATION</scope>
    <source>
        <strain evidence="1">broiler</strain>
    </source>
</reference>
<evidence type="ECO:0000313" key="2">
    <source>
        <dbReference type="Proteomes" id="UP000000539"/>
    </source>
</evidence>
<organism evidence="1 2">
    <name type="scientific">Gallus gallus</name>
    <name type="common">Chicken</name>
    <dbReference type="NCBI Taxonomy" id="9031"/>
    <lineage>
        <taxon>Eukaryota</taxon>
        <taxon>Metazoa</taxon>
        <taxon>Chordata</taxon>
        <taxon>Craniata</taxon>
        <taxon>Vertebrata</taxon>
        <taxon>Euteleostomi</taxon>
        <taxon>Archelosauria</taxon>
        <taxon>Archosauria</taxon>
        <taxon>Dinosauria</taxon>
        <taxon>Saurischia</taxon>
        <taxon>Theropoda</taxon>
        <taxon>Coelurosauria</taxon>
        <taxon>Aves</taxon>
        <taxon>Neognathae</taxon>
        <taxon>Galloanserae</taxon>
        <taxon>Galliformes</taxon>
        <taxon>Phasianidae</taxon>
        <taxon>Phasianinae</taxon>
        <taxon>Gallus</taxon>
    </lineage>
</organism>
<dbReference type="Ensembl" id="ENSGALT00010005652.1">
    <property type="protein sequence ID" value="ENSGALP00010003491.1"/>
    <property type="gene ID" value="ENSGALG00010002452.1"/>
</dbReference>
<proteinExistence type="predicted"/>
<dbReference type="Proteomes" id="UP000000539">
    <property type="component" value="Chromosome 1"/>
</dbReference>
<evidence type="ECO:0000313" key="1">
    <source>
        <dbReference type="Ensembl" id="ENSGALP00010003491.1"/>
    </source>
</evidence>
<sequence>IQCTKEFRLRAWRSEIRSVDTSCCLLQSQHPIQPLQPPTNFLPSPDKFSSSFPRVAPGKDELDWTGFFLSTAVFMCLQQCMSAW</sequence>
<protein>
    <submittedName>
        <fullName evidence="1">Uncharacterized protein</fullName>
    </submittedName>
</protein>
<accession>A0A8V0X5Y8</accession>
<dbReference type="GeneTree" id="ENSGT01070000257239"/>
<name>A0A8V0X5Y8_CHICK</name>
<keyword evidence="2" id="KW-1185">Reference proteome</keyword>
<reference evidence="1" key="1">
    <citation type="submission" date="2020-11" db="EMBL/GenBank/DDBJ databases">
        <title>Gallus gallus (Chicken) genome, bGalGal1, GRCg7b, maternal haplotype autosomes + Z &amp; W.</title>
        <authorList>
            <person name="Warren W."/>
            <person name="Formenti G."/>
            <person name="Fedrigo O."/>
            <person name="Haase B."/>
            <person name="Mountcastle J."/>
            <person name="Balacco J."/>
            <person name="Tracey A."/>
            <person name="Schneider V."/>
            <person name="Okimoto R."/>
            <person name="Cheng H."/>
            <person name="Hawken R."/>
            <person name="Howe K."/>
            <person name="Jarvis E.D."/>
        </authorList>
    </citation>
    <scope>NUCLEOTIDE SEQUENCE [LARGE SCALE GENOMIC DNA]</scope>
    <source>
        <strain evidence="1">Broiler</strain>
    </source>
</reference>